<evidence type="ECO:0000313" key="2">
    <source>
        <dbReference type="EMBL" id="GJT57897.1"/>
    </source>
</evidence>
<proteinExistence type="predicted"/>
<feature type="compositionally biased region" description="Polar residues" evidence="1">
    <location>
        <begin position="77"/>
        <end position="90"/>
    </location>
</feature>
<dbReference type="Proteomes" id="UP001151760">
    <property type="component" value="Unassembled WGS sequence"/>
</dbReference>
<feature type="region of interest" description="Disordered" evidence="1">
    <location>
        <begin position="38"/>
        <end position="90"/>
    </location>
</feature>
<keyword evidence="3" id="KW-1185">Reference proteome</keyword>
<evidence type="ECO:0000313" key="3">
    <source>
        <dbReference type="Proteomes" id="UP001151760"/>
    </source>
</evidence>
<reference evidence="2" key="2">
    <citation type="submission" date="2022-01" db="EMBL/GenBank/DDBJ databases">
        <authorList>
            <person name="Yamashiro T."/>
            <person name="Shiraishi A."/>
            <person name="Satake H."/>
            <person name="Nakayama K."/>
        </authorList>
    </citation>
    <scope>NUCLEOTIDE SEQUENCE</scope>
</reference>
<accession>A0ABQ5F5B3</accession>
<organism evidence="2 3">
    <name type="scientific">Tanacetum coccineum</name>
    <dbReference type="NCBI Taxonomy" id="301880"/>
    <lineage>
        <taxon>Eukaryota</taxon>
        <taxon>Viridiplantae</taxon>
        <taxon>Streptophyta</taxon>
        <taxon>Embryophyta</taxon>
        <taxon>Tracheophyta</taxon>
        <taxon>Spermatophyta</taxon>
        <taxon>Magnoliopsida</taxon>
        <taxon>eudicotyledons</taxon>
        <taxon>Gunneridae</taxon>
        <taxon>Pentapetalae</taxon>
        <taxon>asterids</taxon>
        <taxon>campanulids</taxon>
        <taxon>Asterales</taxon>
        <taxon>Asteraceae</taxon>
        <taxon>Asteroideae</taxon>
        <taxon>Anthemideae</taxon>
        <taxon>Anthemidinae</taxon>
        <taxon>Tanacetum</taxon>
    </lineage>
</organism>
<dbReference type="EMBL" id="BQNB010016970">
    <property type="protein sequence ID" value="GJT57897.1"/>
    <property type="molecule type" value="Genomic_DNA"/>
</dbReference>
<feature type="compositionally biased region" description="Basic and acidic residues" evidence="1">
    <location>
        <begin position="63"/>
        <end position="76"/>
    </location>
</feature>
<reference evidence="2" key="1">
    <citation type="journal article" date="2022" name="Int. J. Mol. Sci.">
        <title>Draft Genome of Tanacetum Coccineum: Genomic Comparison of Closely Related Tanacetum-Family Plants.</title>
        <authorList>
            <person name="Yamashiro T."/>
            <person name="Shiraishi A."/>
            <person name="Nakayama K."/>
            <person name="Satake H."/>
        </authorList>
    </citation>
    <scope>NUCLEOTIDE SEQUENCE</scope>
</reference>
<gene>
    <name evidence="2" type="ORF">Tco_0992951</name>
</gene>
<comment type="caution">
    <text evidence="2">The sequence shown here is derived from an EMBL/GenBank/DDBJ whole genome shotgun (WGS) entry which is preliminary data.</text>
</comment>
<name>A0ABQ5F5B3_9ASTR</name>
<evidence type="ECO:0000256" key="1">
    <source>
        <dbReference type="SAM" id="MobiDB-lite"/>
    </source>
</evidence>
<sequence length="90" mass="10336">MKELLHDRMFESGSYKSHPEHKALYEALEASMNCDNKEEFIDAKDKSRKRRHDDQDPPPPPLKDSDQSKKKRHDSDASGSKQPPIQTSST</sequence>
<protein>
    <submittedName>
        <fullName evidence="2">Uncharacterized protein</fullName>
    </submittedName>
</protein>